<dbReference type="PANTHER" id="PTHR30383">
    <property type="entry name" value="THIOESTERASE 1/PROTEASE 1/LYSOPHOSPHOLIPASE L1"/>
    <property type="match status" value="1"/>
</dbReference>
<organism evidence="2 3">
    <name type="scientific">Microbacterium gilvum</name>
    <dbReference type="NCBI Taxonomy" id="1336204"/>
    <lineage>
        <taxon>Bacteria</taxon>
        <taxon>Bacillati</taxon>
        <taxon>Actinomycetota</taxon>
        <taxon>Actinomycetes</taxon>
        <taxon>Micrococcales</taxon>
        <taxon>Microbacteriaceae</taxon>
        <taxon>Microbacterium</taxon>
    </lineage>
</organism>
<evidence type="ECO:0000313" key="2">
    <source>
        <dbReference type="EMBL" id="GAA4782467.1"/>
    </source>
</evidence>
<dbReference type="InterPro" id="IPR036514">
    <property type="entry name" value="SGNH_hydro_sf"/>
</dbReference>
<dbReference type="CDD" id="cd01834">
    <property type="entry name" value="SGNH_hydrolase_like_2"/>
    <property type="match status" value="1"/>
</dbReference>
<name>A0ABP9ALG3_9MICO</name>
<evidence type="ECO:0000259" key="1">
    <source>
        <dbReference type="Pfam" id="PF13472"/>
    </source>
</evidence>
<comment type="caution">
    <text evidence="2">The sequence shown here is derived from an EMBL/GenBank/DDBJ whole genome shotgun (WGS) entry which is preliminary data.</text>
</comment>
<dbReference type="GO" id="GO:0016787">
    <property type="term" value="F:hydrolase activity"/>
    <property type="evidence" value="ECO:0007669"/>
    <property type="project" value="UniProtKB-KW"/>
</dbReference>
<dbReference type="RefSeq" id="WP_345440839.1">
    <property type="nucleotide sequence ID" value="NZ_BAABKO010000005.1"/>
</dbReference>
<evidence type="ECO:0000313" key="3">
    <source>
        <dbReference type="Proteomes" id="UP001501645"/>
    </source>
</evidence>
<dbReference type="PANTHER" id="PTHR30383:SF5">
    <property type="entry name" value="SGNH HYDROLASE-TYPE ESTERASE DOMAIN-CONTAINING PROTEIN"/>
    <property type="match status" value="1"/>
</dbReference>
<dbReference type="InterPro" id="IPR013830">
    <property type="entry name" value="SGNH_hydro"/>
</dbReference>
<feature type="domain" description="SGNH hydrolase-type esterase" evidence="1">
    <location>
        <begin position="11"/>
        <end position="187"/>
    </location>
</feature>
<dbReference type="SUPFAM" id="SSF52266">
    <property type="entry name" value="SGNH hydrolase"/>
    <property type="match status" value="1"/>
</dbReference>
<reference evidence="3" key="1">
    <citation type="journal article" date="2019" name="Int. J. Syst. Evol. Microbiol.">
        <title>The Global Catalogue of Microorganisms (GCM) 10K type strain sequencing project: providing services to taxonomists for standard genome sequencing and annotation.</title>
        <authorList>
            <consortium name="The Broad Institute Genomics Platform"/>
            <consortium name="The Broad Institute Genome Sequencing Center for Infectious Disease"/>
            <person name="Wu L."/>
            <person name="Ma J."/>
        </authorList>
    </citation>
    <scope>NUCLEOTIDE SEQUENCE [LARGE SCALE GENOMIC DNA]</scope>
    <source>
        <strain evidence="3">JCM 18537</strain>
    </source>
</reference>
<dbReference type="InterPro" id="IPR051532">
    <property type="entry name" value="Ester_Hydrolysis_Enzymes"/>
</dbReference>
<dbReference type="Proteomes" id="UP001501645">
    <property type="component" value="Unassembled WGS sequence"/>
</dbReference>
<protein>
    <submittedName>
        <fullName evidence="2">SGNH/GDSL hydrolase family protein</fullName>
    </submittedName>
</protein>
<keyword evidence="2" id="KW-0378">Hydrolase</keyword>
<dbReference type="Pfam" id="PF13472">
    <property type="entry name" value="Lipase_GDSL_2"/>
    <property type="match status" value="1"/>
</dbReference>
<proteinExistence type="predicted"/>
<dbReference type="EMBL" id="BAABKO010000005">
    <property type="protein sequence ID" value="GAA4782467.1"/>
    <property type="molecule type" value="Genomic_DNA"/>
</dbReference>
<gene>
    <name evidence="2" type="ORF">GCM10023351_29760</name>
</gene>
<dbReference type="Gene3D" id="3.40.50.1110">
    <property type="entry name" value="SGNH hydrolase"/>
    <property type="match status" value="1"/>
</dbReference>
<sequence length="201" mass="21269">MTPLPRIVLTGDSITDAGRDRSDRSSLGTGYAALVADALAGEAEVVNRGVSGDRAVDLEARWADDVDALEPAVLSVYVGVNDTWRRFDRGDATSAEDFEATYRRLLSSDAARSARLVLVEPFLLPVRAEQEEWRGDLDAKRDVVARLAGEEGAAFVPLQAILSAEAAAVGPAALAADGVHPTPAGAALIARAWLEAYRRAG</sequence>
<accession>A0ABP9ALG3</accession>
<keyword evidence="3" id="KW-1185">Reference proteome</keyword>